<dbReference type="Gene3D" id="3.30.2320.10">
    <property type="entry name" value="hypothetical protein PF0899 domain"/>
    <property type="match status" value="1"/>
</dbReference>
<dbReference type="Pfam" id="PF05065">
    <property type="entry name" value="Phage_capsid"/>
    <property type="match status" value="1"/>
</dbReference>
<dbReference type="AlphaFoldDB" id="A0A0C7QF41"/>
<reference evidence="4 5" key="1">
    <citation type="submission" date="2015-01" db="EMBL/GenBank/DDBJ databases">
        <authorList>
            <person name="Aslett A.Martin."/>
            <person name="De Silva Nishadi"/>
        </authorList>
    </citation>
    <scope>NUCLEOTIDE SEQUENCE [LARGE SCALE GENOMIC DNA]</scope>
    <source>
        <strain evidence="4 5">R28058</strain>
    </source>
</reference>
<accession>A0A0C7QF41</accession>
<feature type="domain" description="Phage capsid-like C-terminal" evidence="3">
    <location>
        <begin position="114"/>
        <end position="380"/>
    </location>
</feature>
<evidence type="ECO:0000313" key="4">
    <source>
        <dbReference type="EMBL" id="CEQ02006.1"/>
    </source>
</evidence>
<feature type="coiled-coil region" evidence="2">
    <location>
        <begin position="5"/>
        <end position="51"/>
    </location>
</feature>
<protein>
    <submittedName>
        <fullName evidence="4">Phage protein</fullName>
    </submittedName>
</protein>
<organism evidence="4 5">
    <name type="scientific">Paraclostridium sordellii</name>
    <name type="common">Clostridium sordellii</name>
    <dbReference type="NCBI Taxonomy" id="1505"/>
    <lineage>
        <taxon>Bacteria</taxon>
        <taxon>Bacillati</taxon>
        <taxon>Bacillota</taxon>
        <taxon>Clostridia</taxon>
        <taxon>Peptostreptococcales</taxon>
        <taxon>Peptostreptococcaceae</taxon>
        <taxon>Paraclostridium</taxon>
    </lineage>
</organism>
<dbReference type="EMBL" id="CEKZ01000001">
    <property type="protein sequence ID" value="CEQ02006.1"/>
    <property type="molecule type" value="Genomic_DNA"/>
</dbReference>
<dbReference type="RefSeq" id="WP_055341072.1">
    <property type="nucleotide sequence ID" value="NZ_CEKZ01000001.1"/>
</dbReference>
<dbReference type="InterPro" id="IPR054612">
    <property type="entry name" value="Phage_capsid-like_C"/>
</dbReference>
<dbReference type="Gene3D" id="3.30.2400.10">
    <property type="entry name" value="Major capsid protein gp5"/>
    <property type="match status" value="1"/>
</dbReference>
<dbReference type="InterPro" id="IPR024455">
    <property type="entry name" value="Phage_capsid"/>
</dbReference>
<gene>
    <name evidence="4" type="ORF">R28058_33771</name>
</gene>
<evidence type="ECO:0000259" key="3">
    <source>
        <dbReference type="Pfam" id="PF05065"/>
    </source>
</evidence>
<dbReference type="OrthoDB" id="85826at2"/>
<name>A0A0C7QF41_PARSO</name>
<keyword evidence="2" id="KW-0175">Coiled coil</keyword>
<evidence type="ECO:0000313" key="5">
    <source>
        <dbReference type="Proteomes" id="UP000049127"/>
    </source>
</evidence>
<proteinExistence type="predicted"/>
<evidence type="ECO:0000256" key="2">
    <source>
        <dbReference type="SAM" id="Coils"/>
    </source>
</evidence>
<dbReference type="NCBIfam" id="TIGR01554">
    <property type="entry name" value="major_cap_HK97"/>
    <property type="match status" value="1"/>
</dbReference>
<comment type="subcellular location">
    <subcellularLocation>
        <location evidence="1">Virion</location>
    </subcellularLocation>
</comment>
<evidence type="ECO:0000256" key="1">
    <source>
        <dbReference type="ARBA" id="ARBA00004328"/>
    </source>
</evidence>
<dbReference type="SUPFAM" id="SSF56563">
    <property type="entry name" value="Major capsid protein gp5"/>
    <property type="match status" value="1"/>
</dbReference>
<dbReference type="Proteomes" id="UP000049127">
    <property type="component" value="Unassembled WGS sequence"/>
</dbReference>
<sequence>MSKELLELMNKIKAQKELVKNLVNENKIDEAKAAKEELKNLSDKFDVLYDLEAEADEAAKENIKNKAKKTEISNSKKESNAFVNAIKARLTESNISDEDKTILNQMSEGSPADGGLTVPKDMRTEIKELRRGEDSLEDLVNVEPVTTLSGSRVIEVSAEETPFDNIDEAADFPDVETPKFKNIEYKVKKKGGTLKVTRELIQDSSENIKAYLKRWIAKKSKVTRNFLILKKADEMTKGKEKDVATLDDLKDIFNVSLDPAIALTSKVITNQDGYNYLDKLKDSDGKYILQPDPTQPTRKLLFGTYPIRKLSNKTLKTTENKAPIYCGDFKEAITLFDRETLSVEMNTQGDSYWNKDLAGIKVRERLDIKDVDSEAIVKGVIAITPGKSK</sequence>